<evidence type="ECO:0000256" key="5">
    <source>
        <dbReference type="SAM" id="MobiDB-lite"/>
    </source>
</evidence>
<gene>
    <name evidence="7" type="ORF">FPE_LOCUS13155</name>
</gene>
<dbReference type="InterPro" id="IPR036093">
    <property type="entry name" value="NAC_dom_sf"/>
</dbReference>
<dbReference type="EMBL" id="OU503043">
    <property type="protein sequence ID" value="CAI9765725.1"/>
    <property type="molecule type" value="Genomic_DNA"/>
</dbReference>
<dbReference type="InterPro" id="IPR003441">
    <property type="entry name" value="NAC-dom"/>
</dbReference>
<protein>
    <recommendedName>
        <fullName evidence="6">NAC domain-containing protein</fullName>
    </recommendedName>
</protein>
<dbReference type="Gene3D" id="2.170.150.80">
    <property type="entry name" value="NAC domain"/>
    <property type="match status" value="1"/>
</dbReference>
<evidence type="ECO:0000259" key="6">
    <source>
        <dbReference type="PROSITE" id="PS51005"/>
    </source>
</evidence>
<keyword evidence="3" id="KW-0804">Transcription</keyword>
<keyword evidence="4" id="KW-0539">Nucleus</keyword>
<evidence type="ECO:0000256" key="4">
    <source>
        <dbReference type="ARBA" id="ARBA00023242"/>
    </source>
</evidence>
<evidence type="ECO:0000256" key="1">
    <source>
        <dbReference type="ARBA" id="ARBA00023015"/>
    </source>
</evidence>
<dbReference type="GO" id="GO:0003677">
    <property type="term" value="F:DNA binding"/>
    <property type="evidence" value="ECO:0007669"/>
    <property type="project" value="UniProtKB-KW"/>
</dbReference>
<evidence type="ECO:0000256" key="2">
    <source>
        <dbReference type="ARBA" id="ARBA00023125"/>
    </source>
</evidence>
<dbReference type="Pfam" id="PF02365">
    <property type="entry name" value="NAM"/>
    <property type="match status" value="1"/>
</dbReference>
<evidence type="ECO:0000313" key="7">
    <source>
        <dbReference type="EMBL" id="CAI9765725.1"/>
    </source>
</evidence>
<evidence type="ECO:0000313" key="8">
    <source>
        <dbReference type="Proteomes" id="UP000834106"/>
    </source>
</evidence>
<dbReference type="SUPFAM" id="SSF101941">
    <property type="entry name" value="NAC domain"/>
    <property type="match status" value="1"/>
</dbReference>
<organism evidence="7 8">
    <name type="scientific">Fraxinus pennsylvanica</name>
    <dbReference type="NCBI Taxonomy" id="56036"/>
    <lineage>
        <taxon>Eukaryota</taxon>
        <taxon>Viridiplantae</taxon>
        <taxon>Streptophyta</taxon>
        <taxon>Embryophyta</taxon>
        <taxon>Tracheophyta</taxon>
        <taxon>Spermatophyta</taxon>
        <taxon>Magnoliopsida</taxon>
        <taxon>eudicotyledons</taxon>
        <taxon>Gunneridae</taxon>
        <taxon>Pentapetalae</taxon>
        <taxon>asterids</taxon>
        <taxon>lamiids</taxon>
        <taxon>Lamiales</taxon>
        <taxon>Oleaceae</taxon>
        <taxon>Oleeae</taxon>
        <taxon>Fraxinus</taxon>
    </lineage>
</organism>
<reference evidence="7" key="1">
    <citation type="submission" date="2023-05" db="EMBL/GenBank/DDBJ databases">
        <authorList>
            <person name="Huff M."/>
        </authorList>
    </citation>
    <scope>NUCLEOTIDE SEQUENCE</scope>
</reference>
<dbReference type="PANTHER" id="PTHR31719:SF94">
    <property type="entry name" value="PROTEIN ATAF2"/>
    <property type="match status" value="1"/>
</dbReference>
<feature type="compositionally biased region" description="Basic and acidic residues" evidence="5">
    <location>
        <begin position="136"/>
        <end position="148"/>
    </location>
</feature>
<name>A0AAD1ZA24_9LAMI</name>
<dbReference type="AlphaFoldDB" id="A0AAD1ZA24"/>
<keyword evidence="1" id="KW-0805">Transcription regulation</keyword>
<accession>A0AAD1ZA24</accession>
<dbReference type="PROSITE" id="PS51005">
    <property type="entry name" value="NAC"/>
    <property type="match status" value="1"/>
</dbReference>
<proteinExistence type="predicted"/>
<dbReference type="PANTHER" id="PTHR31719">
    <property type="entry name" value="NAC TRANSCRIPTION FACTOR 56"/>
    <property type="match status" value="1"/>
</dbReference>
<sequence length="260" mass="30010">MSSNQPMQTNAVNNPLFYPNFKALYPNFRNEVSDDEYFQSLPPGYRFKPTHDELIVHYLTKKIKKENLPRNKINVVNLYEFNPEILAVNNPPPVQQSSADDMKLDDWVLCRIRKNENRKRKRDDQIQELDNNTDEGACHQENKRRASEDSINVAPEDNLPNYKSKIALVDSFINDKYQNLPNTDVHNTLFIPQHQNTYCDPVPIPIVPPNHSMGGYLYSRYPVRYMADVRGGLYLPEMDIKELILGSVPGTDSLDSVVNL</sequence>
<dbReference type="GO" id="GO:0006355">
    <property type="term" value="P:regulation of DNA-templated transcription"/>
    <property type="evidence" value="ECO:0007669"/>
    <property type="project" value="InterPro"/>
</dbReference>
<feature type="domain" description="NAC" evidence="6">
    <location>
        <begin position="41"/>
        <end position="204"/>
    </location>
</feature>
<evidence type="ECO:0000256" key="3">
    <source>
        <dbReference type="ARBA" id="ARBA00023163"/>
    </source>
</evidence>
<keyword evidence="2" id="KW-0238">DNA-binding</keyword>
<feature type="region of interest" description="Disordered" evidence="5">
    <location>
        <begin position="119"/>
        <end position="157"/>
    </location>
</feature>
<keyword evidence="8" id="KW-1185">Reference proteome</keyword>
<dbReference type="Proteomes" id="UP000834106">
    <property type="component" value="Chromosome 8"/>
</dbReference>